<dbReference type="Proteomes" id="UP000838763">
    <property type="component" value="Unassembled WGS sequence"/>
</dbReference>
<protein>
    <submittedName>
        <fullName evidence="3">Uncharacterized protein</fullName>
    </submittedName>
</protein>
<gene>
    <name evidence="3" type="ORF">PPNO1_LOCUS76</name>
</gene>
<organism evidence="3 4">
    <name type="scientific">Parascedosporium putredinis</name>
    <dbReference type="NCBI Taxonomy" id="1442378"/>
    <lineage>
        <taxon>Eukaryota</taxon>
        <taxon>Fungi</taxon>
        <taxon>Dikarya</taxon>
        <taxon>Ascomycota</taxon>
        <taxon>Pezizomycotina</taxon>
        <taxon>Sordariomycetes</taxon>
        <taxon>Hypocreomycetidae</taxon>
        <taxon>Microascales</taxon>
        <taxon>Microascaceae</taxon>
        <taxon>Parascedosporium</taxon>
    </lineage>
</organism>
<sequence>MSRVKEHLGVIILGVFIVVAVIAPACCIIWARRRERRKYHPTSKSFRKARAKLVAVAEYRKDTEKCLGGGDAEWTGNCPICIGPLTAENNETTAEDARPNRGCRGMRDQQQRPRCVWKQQRNDDGSNSLDSPDNPAPARGPDGSFAGSCRRAGRGERV</sequence>
<keyword evidence="2" id="KW-0472">Membrane</keyword>
<keyword evidence="2" id="KW-1133">Transmembrane helix</keyword>
<feature type="compositionally biased region" description="Basic and acidic residues" evidence="1">
    <location>
        <begin position="95"/>
        <end position="111"/>
    </location>
</feature>
<dbReference type="EMBL" id="CALLCH030000001">
    <property type="protein sequence ID" value="CAI4210269.1"/>
    <property type="molecule type" value="Genomic_DNA"/>
</dbReference>
<dbReference type="AlphaFoldDB" id="A0A9P1GUI8"/>
<evidence type="ECO:0000313" key="3">
    <source>
        <dbReference type="EMBL" id="CAI4210269.1"/>
    </source>
</evidence>
<evidence type="ECO:0000256" key="2">
    <source>
        <dbReference type="SAM" id="Phobius"/>
    </source>
</evidence>
<name>A0A9P1GUI8_9PEZI</name>
<comment type="caution">
    <text evidence="3">The sequence shown here is derived from an EMBL/GenBank/DDBJ whole genome shotgun (WGS) entry which is preliminary data.</text>
</comment>
<reference evidence="3" key="1">
    <citation type="submission" date="2022-11" db="EMBL/GenBank/DDBJ databases">
        <authorList>
            <person name="Scott C."/>
            <person name="Bruce N."/>
        </authorList>
    </citation>
    <scope>NUCLEOTIDE SEQUENCE</scope>
</reference>
<feature type="region of interest" description="Disordered" evidence="1">
    <location>
        <begin position="89"/>
        <end position="158"/>
    </location>
</feature>
<dbReference type="OrthoDB" id="5245468at2759"/>
<evidence type="ECO:0000313" key="4">
    <source>
        <dbReference type="Proteomes" id="UP000838763"/>
    </source>
</evidence>
<keyword evidence="2" id="KW-0812">Transmembrane</keyword>
<proteinExistence type="predicted"/>
<evidence type="ECO:0000256" key="1">
    <source>
        <dbReference type="SAM" id="MobiDB-lite"/>
    </source>
</evidence>
<feature type="transmembrane region" description="Helical" evidence="2">
    <location>
        <begin position="12"/>
        <end position="31"/>
    </location>
</feature>
<keyword evidence="4" id="KW-1185">Reference proteome</keyword>
<accession>A0A9P1GUI8</accession>